<name>A0AAU6PGK6_9GAMM</name>
<reference evidence="1" key="1">
    <citation type="submission" date="2023-10" db="EMBL/GenBank/DDBJ databases">
        <title>The first scallop-associated chemosynthetic bacterial symbiont.</title>
        <authorList>
            <person name="Lin Y.-T."/>
            <person name="Sun J."/>
            <person name="Ip J.C.-H."/>
            <person name="He X."/>
            <person name="Gao Z.-M."/>
            <person name="Perez M."/>
            <person name="Xu T."/>
            <person name="Qian P.-Y."/>
            <person name="Qiu J.-W."/>
        </authorList>
    </citation>
    <scope>NUCLEOTIDE SEQUENCE</scope>
    <source>
        <strain evidence="1">Gill1</strain>
    </source>
</reference>
<proteinExistence type="predicted"/>
<accession>A0AAU6PGK6</accession>
<sequence>MARNELSLRLNFKKDFLADFRMIWRGIVIPSTIEEPCFPCKISHLTPRVMIFYR</sequence>
<dbReference type="EMBL" id="CP138327">
    <property type="protein sequence ID" value="WXU00137.1"/>
    <property type="molecule type" value="Genomic_DNA"/>
</dbReference>
<dbReference type="AlphaFoldDB" id="A0AAU6PGK6"/>
<organism evidence="1">
    <name type="scientific">Catillopecten margaritatus gill symbiont</name>
    <dbReference type="NCBI Taxonomy" id="3083288"/>
    <lineage>
        <taxon>Bacteria</taxon>
        <taxon>Pseudomonadati</taxon>
        <taxon>Pseudomonadota</taxon>
        <taxon>Gammaproteobacteria</taxon>
        <taxon>sulfur-oxidizing symbionts</taxon>
    </lineage>
</organism>
<gene>
    <name evidence="1" type="ORF">Ctma_0848</name>
</gene>
<protein>
    <submittedName>
        <fullName evidence="1">Uncharacterized protein</fullName>
    </submittedName>
</protein>
<evidence type="ECO:0000313" key="1">
    <source>
        <dbReference type="EMBL" id="WXU00137.1"/>
    </source>
</evidence>